<name>A0A1G6KWD7_9BACT</name>
<feature type="domain" description="RNA polymerase sigma factor 70 region 4 type 2" evidence="7">
    <location>
        <begin position="147"/>
        <end position="193"/>
    </location>
</feature>
<dbReference type="GO" id="GO:0016987">
    <property type="term" value="F:sigma factor activity"/>
    <property type="evidence" value="ECO:0007669"/>
    <property type="project" value="UniProtKB-KW"/>
</dbReference>
<dbReference type="GO" id="GO:0006352">
    <property type="term" value="P:DNA-templated transcription initiation"/>
    <property type="evidence" value="ECO:0007669"/>
    <property type="project" value="InterPro"/>
</dbReference>
<evidence type="ECO:0000313" key="8">
    <source>
        <dbReference type="EMBL" id="SDC35118.1"/>
    </source>
</evidence>
<evidence type="ECO:0000256" key="5">
    <source>
        <dbReference type="ARBA" id="ARBA00023163"/>
    </source>
</evidence>
<organism evidence="8 9">
    <name type="scientific">Williamwhitmania taraxaci</name>
    <dbReference type="NCBI Taxonomy" id="1640674"/>
    <lineage>
        <taxon>Bacteria</taxon>
        <taxon>Pseudomonadati</taxon>
        <taxon>Bacteroidota</taxon>
        <taxon>Bacteroidia</taxon>
        <taxon>Bacteroidales</taxon>
        <taxon>Williamwhitmaniaceae</taxon>
        <taxon>Williamwhitmania</taxon>
    </lineage>
</organism>
<dbReference type="InterPro" id="IPR014284">
    <property type="entry name" value="RNA_pol_sigma-70_dom"/>
</dbReference>
<keyword evidence="3" id="KW-0731">Sigma factor</keyword>
<evidence type="ECO:0000256" key="4">
    <source>
        <dbReference type="ARBA" id="ARBA00023125"/>
    </source>
</evidence>
<evidence type="ECO:0000256" key="1">
    <source>
        <dbReference type="ARBA" id="ARBA00010641"/>
    </source>
</evidence>
<dbReference type="InterPro" id="IPR013324">
    <property type="entry name" value="RNA_pol_sigma_r3/r4-like"/>
</dbReference>
<dbReference type="GO" id="GO:0003677">
    <property type="term" value="F:DNA binding"/>
    <property type="evidence" value="ECO:0007669"/>
    <property type="project" value="UniProtKB-KW"/>
</dbReference>
<comment type="similarity">
    <text evidence="1">Belongs to the sigma-70 factor family. ECF subfamily.</text>
</comment>
<dbReference type="Pfam" id="PF04542">
    <property type="entry name" value="Sigma70_r2"/>
    <property type="match status" value="1"/>
</dbReference>
<protein>
    <submittedName>
        <fullName evidence="8">RNA polymerase sigma-70 factor, ECF subfamily</fullName>
    </submittedName>
</protein>
<dbReference type="Pfam" id="PF08281">
    <property type="entry name" value="Sigma70_r4_2"/>
    <property type="match status" value="1"/>
</dbReference>
<proteinExistence type="inferred from homology"/>
<dbReference type="PANTHER" id="PTHR43133">
    <property type="entry name" value="RNA POLYMERASE ECF-TYPE SIGMA FACTO"/>
    <property type="match status" value="1"/>
</dbReference>
<reference evidence="8 9" key="1">
    <citation type="submission" date="2016-09" db="EMBL/GenBank/DDBJ databases">
        <authorList>
            <person name="Capua I."/>
            <person name="De Benedictis P."/>
            <person name="Joannis T."/>
            <person name="Lombin L.H."/>
            <person name="Cattoli G."/>
        </authorList>
    </citation>
    <scope>NUCLEOTIDE SEQUENCE [LARGE SCALE GENOMIC DNA]</scope>
    <source>
        <strain evidence="8 9">A7P-90m</strain>
    </source>
</reference>
<dbReference type="InterPro" id="IPR039425">
    <property type="entry name" value="RNA_pol_sigma-70-like"/>
</dbReference>
<dbReference type="STRING" id="1640674.SAMN05216323_102720"/>
<dbReference type="Gene3D" id="1.10.10.10">
    <property type="entry name" value="Winged helix-like DNA-binding domain superfamily/Winged helix DNA-binding domain"/>
    <property type="match status" value="1"/>
</dbReference>
<dbReference type="SUPFAM" id="SSF88946">
    <property type="entry name" value="Sigma2 domain of RNA polymerase sigma factors"/>
    <property type="match status" value="1"/>
</dbReference>
<dbReference type="PANTHER" id="PTHR43133:SF8">
    <property type="entry name" value="RNA POLYMERASE SIGMA FACTOR HI_1459-RELATED"/>
    <property type="match status" value="1"/>
</dbReference>
<evidence type="ECO:0000313" key="9">
    <source>
        <dbReference type="Proteomes" id="UP000199452"/>
    </source>
</evidence>
<feature type="domain" description="RNA polymerase sigma-70 region 2" evidence="6">
    <location>
        <begin position="41"/>
        <end position="105"/>
    </location>
</feature>
<dbReference type="RefSeq" id="WP_092437974.1">
    <property type="nucleotide sequence ID" value="NZ_FMYP01000027.1"/>
</dbReference>
<evidence type="ECO:0000256" key="3">
    <source>
        <dbReference type="ARBA" id="ARBA00023082"/>
    </source>
</evidence>
<dbReference type="NCBIfam" id="TIGR02937">
    <property type="entry name" value="sigma70-ECF"/>
    <property type="match status" value="1"/>
</dbReference>
<dbReference type="Proteomes" id="UP000199452">
    <property type="component" value="Unassembled WGS sequence"/>
</dbReference>
<dbReference type="SUPFAM" id="SSF88659">
    <property type="entry name" value="Sigma3 and sigma4 domains of RNA polymerase sigma factors"/>
    <property type="match status" value="1"/>
</dbReference>
<dbReference type="InterPro" id="IPR007627">
    <property type="entry name" value="RNA_pol_sigma70_r2"/>
</dbReference>
<sequence>MFLLFKSKGKGNVPDFSSLTDEELVRIFTEQASEQAMEEIFNRYSHLVYGVCRNLVKDSEVARDLVLTVFEKLLRSLAESNVRSLKAWVLVVARNECYLHFRKAKYKMVSIDDEAYGHTYFPGLSDEGEMENHLEKEVLLTKMVDGLEKLKMEQNICLNLLYLQGKSYQEICEITGFSFMQVKSHVQNGKRNLKLMLEGETDA</sequence>
<keyword evidence="4" id="KW-0238">DNA-binding</keyword>
<dbReference type="InterPro" id="IPR036388">
    <property type="entry name" value="WH-like_DNA-bd_sf"/>
</dbReference>
<evidence type="ECO:0000259" key="7">
    <source>
        <dbReference type="Pfam" id="PF08281"/>
    </source>
</evidence>
<dbReference type="AlphaFoldDB" id="A0A1G6KWD7"/>
<dbReference type="OrthoDB" id="1116873at2"/>
<evidence type="ECO:0000256" key="2">
    <source>
        <dbReference type="ARBA" id="ARBA00023015"/>
    </source>
</evidence>
<dbReference type="InterPro" id="IPR013325">
    <property type="entry name" value="RNA_pol_sigma_r2"/>
</dbReference>
<keyword evidence="9" id="KW-1185">Reference proteome</keyword>
<dbReference type="Gene3D" id="1.10.1740.10">
    <property type="match status" value="1"/>
</dbReference>
<dbReference type="InterPro" id="IPR013249">
    <property type="entry name" value="RNA_pol_sigma70_r4_t2"/>
</dbReference>
<keyword evidence="5" id="KW-0804">Transcription</keyword>
<dbReference type="EMBL" id="FMYP01000027">
    <property type="protein sequence ID" value="SDC35118.1"/>
    <property type="molecule type" value="Genomic_DNA"/>
</dbReference>
<gene>
    <name evidence="8" type="ORF">SAMN05216323_102720</name>
</gene>
<keyword evidence="2" id="KW-0805">Transcription regulation</keyword>
<evidence type="ECO:0000259" key="6">
    <source>
        <dbReference type="Pfam" id="PF04542"/>
    </source>
</evidence>
<accession>A0A1G6KWD7</accession>